<sequence length="1774" mass="201027">MPSKSKTSLKVLQSRLRGLQTSFDNMCKFMDDYTEDTKLTEVKVRLEKLDILWDRINQSTEEIEAHEDSTAEEESFVKDRVDFENRFYQLKSFLLDTIRENSDETVLNPIARSHDNTHSAPNPHVRLPQITLPKFSGKIDEWQTFRDLYTSLIHWQPDLPDIEKFHYLRSQLEGEALAVIDSLPLTRANYNVAWDLICTRYSNSKILRKRQVQALFELPVVKKESATELHTLLESYEKIVKSLDQVTPQATEFKDLLLLHLLSSRLDGATRRSWEEHSSTKDVNTVRDLTNFLQRRIQILEALPTRPVEQRIEAGSSKFPRKPNVVKVCNTTLQPSAPLKCVACSDSHLLYQCSQFLKLPVSERDGLLRSHSLCRNCFRRGHQARDCHSKFTCRQCKGKHHTLVCFKGKVEERRSNHTGESSPTTTAAQPTEEVTNTKVVNVATTNVVSCNSASGSSTGVLLLTAMVLLEDDRGQTVRARALLDSAAECNLITKRMRKQLVVKEDSSMVEVVGIHGTSNKVHGKVTVTVRSCISNFAQGLEFYVLPKLSAQPGIASVDPNNWNLPAGIELADPHSLKSEPIDLVIGAEFFFDVFVTGRRISLGEHLPLLVDSVFGWIATGRYPIDGPITSVLCDVATSSRLEKMIEKFWEYEEVGLGNNMSPDEAKCEEYFQRTTQRQASGRYMVSLPGNEEMMRNLGDSKATAERRFLQIERRLNREPSLREQYVSFMEEYETLGHMSRVTHDEEGVKRCYLPHHPVVKEGSTTTRVRVVFDASARTSTGLSLNDCLQSGPVIQRDLRSIILRSRFRPIMLVADIEKMFRQVDVCQADRRLQSILWRSSPDQPLTTYELETVTYGTKPAPFLATRTLVQLATDEAERFPLASVAVKNDFYMDDAITGANDPATAKELRIQLVEMLDSGGFKLRKFASNCATVLEGIPSEDLSIQAADGIYLDPDPMVKTLGLIWIPPTDVFRFNFKAPPLSDTPLTKQKIFSIIATLFDPLGFVGPVITQAKIIMQLSWQLLDDKGQRLAWDSPLPQKVEQEFRKFYEHIPLLNDLRIERLVIIPHAVRTQLHIFSDASEKALGACVYVRTEDSSGRIKVALLLSKSRIAPLKTQTIPRLELRAATLAAEMFSQVTEAIDTAFDVFFWTDSEIVLRWCAATPSTWTTFVANRVAKIQRLTENCCWSHVPGEKNSRGIPPEEILDNRLWWDVEWLHTTMEHWPKQKEFSATGLAEERRQVVLSSTASNPSFIEEHIARFSTYTTMIRQTAWCRRYLHNLREEAGKRKVGPLTVEELLQAESKIIQQVQEEVFGRELKAISKGESVPRQSPLRWYCPFVAPDGLLRVGGRLGKSGECEDAKHPIVLPARHSLTKLIIRHYHLKLLHAGPQLILSTVRLRFWPLGGRNVARQVCHECMRCYRTKPATIRQFMAELPTPRVVPAKPFSTTGVDYFGPIYVRPGYRRAAVKAYVAVFVCFSTKAVHLELATDLSTPCFIQALRRFISRRGKCAQLFSDNGTNFVGARNAMEKLLQNLRSKEHNETVAKWCTDEGMQWSFIPPGAPHFGGLWESAVRSTKVHLLKVLGDTAVSFEDMTTLLAQVECCLNSRPLTPLSDDPEDLEALTPGHFLVTTSLQALPEENLTNISPGRLQHRELIQQCLQFYWKRWRSEYLTQLQARTKWWQPPQEIKTGSLVVIRDDNQPPTRWRMARIHAVHPGDDNVVRVVTLKTADGFIKRPVTKICILPVANLAGTEAADPKETTETPAVSGEGRMLETP</sequence>
<keyword evidence="6" id="KW-1185">Reference proteome</keyword>
<dbReference type="SUPFAM" id="SSF56672">
    <property type="entry name" value="DNA/RNA polymerases"/>
    <property type="match status" value="1"/>
</dbReference>
<dbReference type="Pfam" id="PF05380">
    <property type="entry name" value="Peptidase_A17"/>
    <property type="match status" value="1"/>
</dbReference>
<dbReference type="InterPro" id="IPR041588">
    <property type="entry name" value="Integrase_H2C2"/>
</dbReference>
<dbReference type="PANTHER" id="PTHR47331:SF1">
    <property type="entry name" value="GAG-LIKE PROTEIN"/>
    <property type="match status" value="1"/>
</dbReference>
<dbReference type="InterPro" id="IPR043502">
    <property type="entry name" value="DNA/RNA_pol_sf"/>
</dbReference>
<dbReference type="PROSITE" id="PS50994">
    <property type="entry name" value="INTEGRASE"/>
    <property type="match status" value="1"/>
</dbReference>
<evidence type="ECO:0000313" key="5">
    <source>
        <dbReference type="EnsemblMetazoa" id="AALFPA23_015569.P22659"/>
    </source>
</evidence>
<dbReference type="PANTHER" id="PTHR47331">
    <property type="entry name" value="PHD-TYPE DOMAIN-CONTAINING PROTEIN"/>
    <property type="match status" value="1"/>
</dbReference>
<evidence type="ECO:0000313" key="6">
    <source>
        <dbReference type="Proteomes" id="UP000069940"/>
    </source>
</evidence>
<accession>A0ABM1Z6P1</accession>
<proteinExistence type="predicted"/>
<dbReference type="Pfam" id="PF18701">
    <property type="entry name" value="DUF5641"/>
    <property type="match status" value="1"/>
</dbReference>
<keyword evidence="1" id="KW-0862">Zinc</keyword>
<feature type="domain" description="CCHC-type" evidence="3">
    <location>
        <begin position="374"/>
        <end position="387"/>
    </location>
</feature>
<evidence type="ECO:0000259" key="4">
    <source>
        <dbReference type="PROSITE" id="PS50994"/>
    </source>
</evidence>
<dbReference type="Pfam" id="PF03564">
    <property type="entry name" value="DUF1759"/>
    <property type="match status" value="1"/>
</dbReference>
<dbReference type="InterPro" id="IPR012337">
    <property type="entry name" value="RNaseH-like_sf"/>
</dbReference>
<dbReference type="SUPFAM" id="SSF53098">
    <property type="entry name" value="Ribonuclease H-like"/>
    <property type="match status" value="1"/>
</dbReference>
<reference evidence="5" key="2">
    <citation type="submission" date="2025-05" db="UniProtKB">
        <authorList>
            <consortium name="EnsemblMetazoa"/>
        </authorList>
    </citation>
    <scope>IDENTIFICATION</scope>
    <source>
        <strain evidence="5">Foshan</strain>
    </source>
</reference>
<evidence type="ECO:0000256" key="2">
    <source>
        <dbReference type="SAM" id="MobiDB-lite"/>
    </source>
</evidence>
<evidence type="ECO:0000256" key="1">
    <source>
        <dbReference type="PROSITE-ProRule" id="PRU00047"/>
    </source>
</evidence>
<feature type="domain" description="Integrase catalytic" evidence="4">
    <location>
        <begin position="1439"/>
        <end position="1631"/>
    </location>
</feature>
<dbReference type="InterPro" id="IPR005312">
    <property type="entry name" value="DUF1759"/>
</dbReference>
<dbReference type="InterPro" id="IPR008042">
    <property type="entry name" value="Retrotrans_Pao"/>
</dbReference>
<protein>
    <recommendedName>
        <fullName evidence="7">Endonuclease</fullName>
    </recommendedName>
</protein>
<dbReference type="InterPro" id="IPR001878">
    <property type="entry name" value="Znf_CCHC"/>
</dbReference>
<dbReference type="PROSITE" id="PS50158">
    <property type="entry name" value="ZF_CCHC"/>
    <property type="match status" value="1"/>
</dbReference>
<feature type="region of interest" description="Disordered" evidence="2">
    <location>
        <begin position="1752"/>
        <end position="1774"/>
    </location>
</feature>
<dbReference type="Gene3D" id="3.30.420.10">
    <property type="entry name" value="Ribonuclease H-like superfamily/Ribonuclease H"/>
    <property type="match status" value="2"/>
</dbReference>
<reference evidence="6" key="1">
    <citation type="journal article" date="2015" name="Proc. Natl. Acad. Sci. U.S.A.">
        <title>Genome sequence of the Asian Tiger mosquito, Aedes albopictus, reveals insights into its biology, genetics, and evolution.</title>
        <authorList>
            <person name="Chen X.G."/>
            <person name="Jiang X."/>
            <person name="Gu J."/>
            <person name="Xu M."/>
            <person name="Wu Y."/>
            <person name="Deng Y."/>
            <person name="Zhang C."/>
            <person name="Bonizzoni M."/>
            <person name="Dermauw W."/>
            <person name="Vontas J."/>
            <person name="Armbruster P."/>
            <person name="Huang X."/>
            <person name="Yang Y."/>
            <person name="Zhang H."/>
            <person name="He W."/>
            <person name="Peng H."/>
            <person name="Liu Y."/>
            <person name="Wu K."/>
            <person name="Chen J."/>
            <person name="Lirakis M."/>
            <person name="Topalis P."/>
            <person name="Van Leeuwen T."/>
            <person name="Hall A.B."/>
            <person name="Jiang X."/>
            <person name="Thorpe C."/>
            <person name="Mueller R.L."/>
            <person name="Sun C."/>
            <person name="Waterhouse R.M."/>
            <person name="Yan G."/>
            <person name="Tu Z.J."/>
            <person name="Fang X."/>
            <person name="James A.A."/>
        </authorList>
    </citation>
    <scope>NUCLEOTIDE SEQUENCE [LARGE SCALE GENOMIC DNA]</scope>
    <source>
        <strain evidence="6">Foshan</strain>
    </source>
</reference>
<evidence type="ECO:0000259" key="3">
    <source>
        <dbReference type="PROSITE" id="PS50158"/>
    </source>
</evidence>
<name>A0ABM1Z6P1_AEDAL</name>
<keyword evidence="1" id="KW-0863">Zinc-finger</keyword>
<dbReference type="GeneID" id="134286329"/>
<dbReference type="InterPro" id="IPR040676">
    <property type="entry name" value="DUF5641"/>
</dbReference>
<dbReference type="CDD" id="cd01644">
    <property type="entry name" value="RT_pepA17"/>
    <property type="match status" value="1"/>
</dbReference>
<dbReference type="InterPro" id="IPR001584">
    <property type="entry name" value="Integrase_cat-core"/>
</dbReference>
<dbReference type="RefSeq" id="XP_062703917.1">
    <property type="nucleotide sequence ID" value="XM_062847933.1"/>
</dbReference>
<dbReference type="EnsemblMetazoa" id="AALFPA23_015569.R22659">
    <property type="protein sequence ID" value="AALFPA23_015569.P22659"/>
    <property type="gene ID" value="AALFPA23_015569"/>
</dbReference>
<organism evidence="5 6">
    <name type="scientific">Aedes albopictus</name>
    <name type="common">Asian tiger mosquito</name>
    <name type="synonym">Stegomyia albopicta</name>
    <dbReference type="NCBI Taxonomy" id="7160"/>
    <lineage>
        <taxon>Eukaryota</taxon>
        <taxon>Metazoa</taxon>
        <taxon>Ecdysozoa</taxon>
        <taxon>Arthropoda</taxon>
        <taxon>Hexapoda</taxon>
        <taxon>Insecta</taxon>
        <taxon>Pterygota</taxon>
        <taxon>Neoptera</taxon>
        <taxon>Endopterygota</taxon>
        <taxon>Diptera</taxon>
        <taxon>Nematocera</taxon>
        <taxon>Culicoidea</taxon>
        <taxon>Culicidae</taxon>
        <taxon>Culicinae</taxon>
        <taxon>Aedini</taxon>
        <taxon>Aedes</taxon>
        <taxon>Stegomyia</taxon>
    </lineage>
</organism>
<dbReference type="Proteomes" id="UP000069940">
    <property type="component" value="Unassembled WGS sequence"/>
</dbReference>
<dbReference type="InterPro" id="IPR036397">
    <property type="entry name" value="RNaseH_sf"/>
</dbReference>
<keyword evidence="1" id="KW-0479">Metal-binding</keyword>
<dbReference type="Pfam" id="PF17921">
    <property type="entry name" value="Integrase_H2C2"/>
    <property type="match status" value="1"/>
</dbReference>
<evidence type="ECO:0008006" key="7">
    <source>
        <dbReference type="Google" id="ProtNLM"/>
    </source>
</evidence>